<organism evidence="3 4">
    <name type="scientific">Polaribacter reichenbachii</name>
    <dbReference type="NCBI Taxonomy" id="996801"/>
    <lineage>
        <taxon>Bacteria</taxon>
        <taxon>Pseudomonadati</taxon>
        <taxon>Bacteroidota</taxon>
        <taxon>Flavobacteriia</taxon>
        <taxon>Flavobacteriales</taxon>
        <taxon>Flavobacteriaceae</taxon>
    </lineage>
</organism>
<keyword evidence="1" id="KW-0812">Transmembrane</keyword>
<keyword evidence="4" id="KW-1185">Reference proteome</keyword>
<feature type="transmembrane region" description="Helical" evidence="1">
    <location>
        <begin position="57"/>
        <end position="76"/>
    </location>
</feature>
<feature type="domain" description="Cyanobacterial TRADD-N associated 2 transmembrane" evidence="2">
    <location>
        <begin position="121"/>
        <end position="188"/>
    </location>
</feature>
<comment type="caution">
    <text evidence="3">The sequence shown here is derived from an EMBL/GenBank/DDBJ whole genome shotgun (WGS) entry which is preliminary data.</text>
</comment>
<evidence type="ECO:0000259" key="2">
    <source>
        <dbReference type="Pfam" id="PF20712"/>
    </source>
</evidence>
<accession>A0A1B8U548</accession>
<dbReference type="AlphaFoldDB" id="A0A1B8U548"/>
<reference evidence="4" key="1">
    <citation type="submission" date="2016-02" db="EMBL/GenBank/DDBJ databases">
        <title>Paenibacillus sp. LPB0068, isolated from Crassostrea gigas.</title>
        <authorList>
            <person name="Shin S.-K."/>
            <person name="Yi H."/>
        </authorList>
    </citation>
    <scope>NUCLEOTIDE SEQUENCE [LARGE SCALE GENOMIC DNA]</scope>
    <source>
        <strain evidence="4">KCTC 23969</strain>
    </source>
</reference>
<feature type="transmembrane region" description="Helical" evidence="1">
    <location>
        <begin position="128"/>
        <end position="148"/>
    </location>
</feature>
<dbReference type="KEGG" id="prn:BW723_15765"/>
<evidence type="ECO:0000313" key="4">
    <source>
        <dbReference type="Proteomes" id="UP000092612"/>
    </source>
</evidence>
<dbReference type="STRING" id="996801.BW723_15765"/>
<gene>
    <name evidence="3" type="ORF">LPB301_04020</name>
</gene>
<feature type="transmembrane region" description="Helical" evidence="1">
    <location>
        <begin position="24"/>
        <end position="45"/>
    </location>
</feature>
<protein>
    <recommendedName>
        <fullName evidence="2">Cyanobacterial TRADD-N associated 2 transmembrane domain-containing protein</fullName>
    </recommendedName>
</protein>
<dbReference type="RefSeq" id="WP_068357888.1">
    <property type="nucleotide sequence ID" value="NZ_CP019337.1"/>
</dbReference>
<keyword evidence="1" id="KW-0472">Membrane</keyword>
<dbReference type="InterPro" id="IPR048567">
    <property type="entry name" value="CyanoTRADDas_TM"/>
</dbReference>
<dbReference type="Pfam" id="PF20712">
    <property type="entry name" value="CyanoTRADDas_TM"/>
    <property type="match status" value="1"/>
</dbReference>
<sequence length="247" mass="27247">MSLFNDIIEGLIKGFTSSNKNLKLIVKVSIAFVILAILVVLVGELKADDVNKKSFDLVAGVLGLVGAFLGFGIKVYEDTKENEKRAEKIESLEKEIKEKPDESQTAWELARLKLESYLNKNLKQVSSIFYLSATVMLVGFGLIIFGVYKVYSNPELLNPSILVTCTGVIVNFIGGTLLLIYRSTMNQAKGYVEVLERINAVGMSIQILESIDDKNLELKDSTTAEIAKELLKIYGKNNLKSTVGNTV</sequence>
<feature type="transmembrane region" description="Helical" evidence="1">
    <location>
        <begin position="160"/>
        <end position="181"/>
    </location>
</feature>
<dbReference type="EMBL" id="LSFL01000009">
    <property type="protein sequence ID" value="OBY66991.1"/>
    <property type="molecule type" value="Genomic_DNA"/>
</dbReference>
<evidence type="ECO:0000313" key="3">
    <source>
        <dbReference type="EMBL" id="OBY66991.1"/>
    </source>
</evidence>
<evidence type="ECO:0000256" key="1">
    <source>
        <dbReference type="SAM" id="Phobius"/>
    </source>
</evidence>
<proteinExistence type="predicted"/>
<name>A0A1B8U548_9FLAO</name>
<dbReference type="Proteomes" id="UP000092612">
    <property type="component" value="Unassembled WGS sequence"/>
</dbReference>
<keyword evidence="1" id="KW-1133">Transmembrane helix</keyword>